<comment type="subcellular location">
    <subcellularLocation>
        <location evidence="1">Nucleus</location>
    </subcellularLocation>
</comment>
<sequence length="122" mass="14369">MYENKSQWATAYLREKFFGRIRITSQCEVVNAIIKSYVRKKGCIFEFMHNFEQALRSYRNNELVVDFKSKFTKPVMTTHLSLIESHAVKIYTAEIFKEVKDEITKAESLIVKGKFVRNGFKT</sequence>
<organism evidence="2 3">
    <name type="scientific">Vicia faba</name>
    <name type="common">Broad bean</name>
    <name type="synonym">Faba vulgaris</name>
    <dbReference type="NCBI Taxonomy" id="3906"/>
    <lineage>
        <taxon>Eukaryota</taxon>
        <taxon>Viridiplantae</taxon>
        <taxon>Streptophyta</taxon>
        <taxon>Embryophyta</taxon>
        <taxon>Tracheophyta</taxon>
        <taxon>Spermatophyta</taxon>
        <taxon>Magnoliopsida</taxon>
        <taxon>eudicotyledons</taxon>
        <taxon>Gunneridae</taxon>
        <taxon>Pentapetalae</taxon>
        <taxon>rosids</taxon>
        <taxon>fabids</taxon>
        <taxon>Fabales</taxon>
        <taxon>Fabaceae</taxon>
        <taxon>Papilionoideae</taxon>
        <taxon>50 kb inversion clade</taxon>
        <taxon>NPAAA clade</taxon>
        <taxon>Hologalegina</taxon>
        <taxon>IRL clade</taxon>
        <taxon>Fabeae</taxon>
        <taxon>Vicia</taxon>
    </lineage>
</organism>
<dbReference type="Proteomes" id="UP001157006">
    <property type="component" value="Chromosome 3"/>
</dbReference>
<keyword evidence="1" id="KW-0479">Metal-binding</keyword>
<dbReference type="GO" id="GO:0005634">
    <property type="term" value="C:nucleus"/>
    <property type="evidence" value="ECO:0007669"/>
    <property type="project" value="UniProtKB-SubCell"/>
</dbReference>
<dbReference type="PANTHER" id="PTHR31669">
    <property type="entry name" value="PROTEIN FAR1-RELATED SEQUENCE 10-RELATED"/>
    <property type="match status" value="1"/>
</dbReference>
<comment type="similarity">
    <text evidence="1">Belongs to the FHY3/FAR1 family.</text>
</comment>
<evidence type="ECO:0000313" key="2">
    <source>
        <dbReference type="EMBL" id="CAI8605224.1"/>
    </source>
</evidence>
<gene>
    <name evidence="2" type="ORF">VFH_III172640</name>
</gene>
<dbReference type="GO" id="GO:0006355">
    <property type="term" value="P:regulation of DNA-templated transcription"/>
    <property type="evidence" value="ECO:0007669"/>
    <property type="project" value="UniProtKB-UniRule"/>
</dbReference>
<keyword evidence="1" id="KW-0539">Nucleus</keyword>
<dbReference type="AlphaFoldDB" id="A0AAV1A5K4"/>
<dbReference type="InterPro" id="IPR031052">
    <property type="entry name" value="FHY3/FAR1"/>
</dbReference>
<dbReference type="PANTHER" id="PTHR31669:SF251">
    <property type="entry name" value="PROTEIN FAR1-RELATED SEQUENCE"/>
    <property type="match status" value="1"/>
</dbReference>
<keyword evidence="3" id="KW-1185">Reference proteome</keyword>
<protein>
    <recommendedName>
        <fullName evidence="1">Protein FAR1-RELATED SEQUENCE</fullName>
    </recommendedName>
</protein>
<dbReference type="GO" id="GO:0008270">
    <property type="term" value="F:zinc ion binding"/>
    <property type="evidence" value="ECO:0007669"/>
    <property type="project" value="UniProtKB-UniRule"/>
</dbReference>
<keyword evidence="1" id="KW-0863">Zinc-finger</keyword>
<evidence type="ECO:0000256" key="1">
    <source>
        <dbReference type="RuleBase" id="RU367018"/>
    </source>
</evidence>
<keyword evidence="1" id="KW-0862">Zinc</keyword>
<accession>A0AAV1A5K4</accession>
<dbReference type="EMBL" id="OX451738">
    <property type="protein sequence ID" value="CAI8605224.1"/>
    <property type="molecule type" value="Genomic_DNA"/>
</dbReference>
<name>A0AAV1A5K4_VICFA</name>
<evidence type="ECO:0000313" key="3">
    <source>
        <dbReference type="Proteomes" id="UP001157006"/>
    </source>
</evidence>
<comment type="function">
    <text evidence="1">Putative transcription activator involved in regulating light control of development.</text>
</comment>
<proteinExistence type="inferred from homology"/>
<reference evidence="2 3" key="1">
    <citation type="submission" date="2023-01" db="EMBL/GenBank/DDBJ databases">
        <authorList>
            <person name="Kreplak J."/>
        </authorList>
    </citation>
    <scope>NUCLEOTIDE SEQUENCE [LARGE SCALE GENOMIC DNA]</scope>
</reference>